<dbReference type="EMBL" id="LPVJ01000019">
    <property type="protein sequence ID" value="KUO96365.1"/>
    <property type="molecule type" value="Genomic_DNA"/>
</dbReference>
<evidence type="ECO:0000313" key="2">
    <source>
        <dbReference type="EMBL" id="KUO96365.1"/>
    </source>
</evidence>
<dbReference type="AlphaFoldDB" id="A0A117SY57"/>
<sequence length="139" mass="15706">MDGVKILFVAGFGSIVRDEMVHDIVHFYQGVLGIDFERIGDYVHTGNLEGVKHFALWPLSQVAESCFGTPHWPSDVPEPRTWIEMDVDDVAEATKELMAQGYRCLVSNREEPWGQTVTRLISPDGALMGLTRTPWMRND</sequence>
<dbReference type="Proteomes" id="UP000053557">
    <property type="component" value="Unassembled WGS sequence"/>
</dbReference>
<feature type="domain" description="Glyoxalase/fosfomycin resistance/dioxygenase" evidence="1">
    <location>
        <begin position="18"/>
        <end position="127"/>
    </location>
</feature>
<comment type="caution">
    <text evidence="2">The sequence shown here is derived from an EMBL/GenBank/DDBJ whole genome shotgun (WGS) entry which is preliminary data.</text>
</comment>
<organism evidence="2 3">
    <name type="scientific">Ferroacidibacillus organovorans</name>
    <dbReference type="NCBI Taxonomy" id="1765683"/>
    <lineage>
        <taxon>Bacteria</taxon>
        <taxon>Bacillati</taxon>
        <taxon>Bacillota</taxon>
        <taxon>Bacilli</taxon>
        <taxon>Bacillales</taxon>
        <taxon>Alicyclobacillaceae</taxon>
        <taxon>Ferroacidibacillus</taxon>
    </lineage>
</organism>
<dbReference type="SUPFAM" id="SSF54593">
    <property type="entry name" value="Glyoxalase/Bleomycin resistance protein/Dihydroxybiphenyl dioxygenase"/>
    <property type="match status" value="1"/>
</dbReference>
<proteinExistence type="predicted"/>
<dbReference type="Pfam" id="PF00903">
    <property type="entry name" value="Glyoxalase"/>
    <property type="match status" value="1"/>
</dbReference>
<dbReference type="OrthoDB" id="9815599at2"/>
<dbReference type="InterPro" id="IPR004360">
    <property type="entry name" value="Glyas_Fos-R_dOase_dom"/>
</dbReference>
<dbReference type="Gene3D" id="3.10.180.10">
    <property type="entry name" value="2,3-Dihydroxybiphenyl 1,2-Dioxygenase, domain 1"/>
    <property type="match status" value="1"/>
</dbReference>
<protein>
    <submittedName>
        <fullName evidence="2">Glyoxalase</fullName>
    </submittedName>
</protein>
<keyword evidence="3" id="KW-1185">Reference proteome</keyword>
<evidence type="ECO:0000313" key="3">
    <source>
        <dbReference type="Proteomes" id="UP000053557"/>
    </source>
</evidence>
<reference evidence="2 3" key="1">
    <citation type="submission" date="2015-12" db="EMBL/GenBank/DDBJ databases">
        <title>Draft genome sequence of Acidibacillus ferrooxidans ITV001, isolated from a chalcopyrite acid mine drainage site in Brazil.</title>
        <authorList>
            <person name="Dall'Agnol H."/>
            <person name="Nancucheo I."/>
            <person name="Johnson B."/>
            <person name="Oliveira R."/>
            <person name="Leite L."/>
            <person name="Pylro V."/>
            <person name="Nunes G.L."/>
            <person name="Tzotzos G."/>
            <person name="Fernandes G.R."/>
            <person name="Dutra J."/>
            <person name="Orellana S.C."/>
            <person name="Oliveira G."/>
        </authorList>
    </citation>
    <scope>NUCLEOTIDE SEQUENCE [LARGE SCALE GENOMIC DNA]</scope>
    <source>
        <strain evidence="3">ITV01</strain>
    </source>
</reference>
<accession>A0A117SY57</accession>
<name>A0A117SY57_9BACL</name>
<gene>
    <name evidence="2" type="ORF">ATW55_03970</name>
</gene>
<evidence type="ECO:0000259" key="1">
    <source>
        <dbReference type="Pfam" id="PF00903"/>
    </source>
</evidence>
<dbReference type="InterPro" id="IPR029068">
    <property type="entry name" value="Glyas_Bleomycin-R_OHBP_Dase"/>
</dbReference>